<dbReference type="PROSITE" id="PS51257">
    <property type="entry name" value="PROKAR_LIPOPROTEIN"/>
    <property type="match status" value="1"/>
</dbReference>
<dbReference type="Gene3D" id="3.40.50.10610">
    <property type="entry name" value="ABC-type transport auxiliary lipoprotein component"/>
    <property type="match status" value="1"/>
</dbReference>
<evidence type="ECO:0000313" key="3">
    <source>
        <dbReference type="Proteomes" id="UP000070224"/>
    </source>
</evidence>
<feature type="chain" id="PRO_5007462490" evidence="1">
    <location>
        <begin position="29"/>
        <end position="236"/>
    </location>
</feature>
<dbReference type="RefSeq" id="WP_197417828.1">
    <property type="nucleotide sequence ID" value="NZ_KQ960432.1"/>
</dbReference>
<name>A0A134BAZ6_9PORP</name>
<comment type="caution">
    <text evidence="2">The sequence shown here is derived from an EMBL/GenBank/DDBJ whole genome shotgun (WGS) entry which is preliminary data.</text>
</comment>
<evidence type="ECO:0000256" key="1">
    <source>
        <dbReference type="SAM" id="SignalP"/>
    </source>
</evidence>
<keyword evidence="1" id="KW-0732">Signal</keyword>
<organism evidence="2 3">
    <name type="scientific">Porphyromonas somerae</name>
    <dbReference type="NCBI Taxonomy" id="322095"/>
    <lineage>
        <taxon>Bacteria</taxon>
        <taxon>Pseudomonadati</taxon>
        <taxon>Bacteroidota</taxon>
        <taxon>Bacteroidia</taxon>
        <taxon>Bacteroidales</taxon>
        <taxon>Porphyromonadaceae</taxon>
        <taxon>Porphyromonas</taxon>
    </lineage>
</organism>
<sequence length="236" mass="26467">MKIRLHRAFMVVGAFASLVLLSSCGLLGEQTQRREDAYATLYRENPRSIVIMPTINETNQVELKDNFYATLLKPLAERGYYVFSPFLAKELMEQESAANAEDFIQGNVAPFYRVFGADAVLFTIIHRWEKVALRSKIEIDVEYLLRSTKTGEMLFSRRFEGAVDLSSDQGGRGILSTLMDIVVGAISTSMTDKVVAARLANRDALKSLPAGAYHPRYLQDKRDQVGPTHVTGRNLK</sequence>
<keyword evidence="3" id="KW-1185">Reference proteome</keyword>
<keyword evidence="2" id="KW-0449">Lipoprotein</keyword>
<protein>
    <submittedName>
        <fullName evidence="2">Putative bacterial lipoprotein DUF799</fullName>
    </submittedName>
</protein>
<dbReference type="EMBL" id="LSDK01000049">
    <property type="protein sequence ID" value="KXB77085.1"/>
    <property type="molecule type" value="Genomic_DNA"/>
</dbReference>
<reference evidence="3" key="1">
    <citation type="submission" date="2016-01" db="EMBL/GenBank/DDBJ databases">
        <authorList>
            <person name="Mitreva M."/>
            <person name="Pepin K.H."/>
            <person name="Mihindukulasuriya K.A."/>
            <person name="Fulton R."/>
            <person name="Fronick C."/>
            <person name="O'Laughlin M."/>
            <person name="Miner T."/>
            <person name="Herter B."/>
            <person name="Rosa B.A."/>
            <person name="Cordes M."/>
            <person name="Tomlinson C."/>
            <person name="Wollam A."/>
            <person name="Palsikar V.B."/>
            <person name="Mardis E.R."/>
            <person name="Wilson R.K."/>
        </authorList>
    </citation>
    <scope>NUCLEOTIDE SEQUENCE [LARGE SCALE GENOMIC DNA]</scope>
    <source>
        <strain evidence="3">KA00683</strain>
    </source>
</reference>
<gene>
    <name evidence="2" type="ORF">HMPREF3185_00599</name>
</gene>
<evidence type="ECO:0000313" key="2">
    <source>
        <dbReference type="EMBL" id="KXB77085.1"/>
    </source>
</evidence>
<accession>A0A134BAZ6</accession>
<dbReference type="Pfam" id="PF05643">
    <property type="entry name" value="GNA1162-like"/>
    <property type="match status" value="1"/>
</dbReference>
<dbReference type="Proteomes" id="UP000070224">
    <property type="component" value="Unassembled WGS sequence"/>
</dbReference>
<feature type="signal peptide" evidence="1">
    <location>
        <begin position="1"/>
        <end position="28"/>
    </location>
</feature>
<dbReference type="STRING" id="322095.HMPREF3185_00599"/>
<dbReference type="AlphaFoldDB" id="A0A134BAZ6"/>
<dbReference type="InterPro" id="IPR008517">
    <property type="entry name" value="GNA1162-like"/>
</dbReference>
<proteinExistence type="predicted"/>
<dbReference type="PATRIC" id="fig|322095.3.peg.592"/>